<dbReference type="Proteomes" id="UP001428341">
    <property type="component" value="Unassembled WGS sequence"/>
</dbReference>
<comment type="caution">
    <text evidence="1">The sequence shown here is derived from an EMBL/GenBank/DDBJ whole genome shotgun (WGS) entry which is preliminary data.</text>
</comment>
<dbReference type="AlphaFoldDB" id="A0AAP0QCF1"/>
<accession>A0AAP0QCF1</accession>
<dbReference type="EMBL" id="JBCGBO010000024">
    <property type="protein sequence ID" value="KAK9183378.1"/>
    <property type="molecule type" value="Genomic_DNA"/>
</dbReference>
<protein>
    <submittedName>
        <fullName evidence="1">Uncharacterized protein</fullName>
    </submittedName>
</protein>
<organism evidence="1 2">
    <name type="scientific">Citrus x changshan-huyou</name>
    <dbReference type="NCBI Taxonomy" id="2935761"/>
    <lineage>
        <taxon>Eukaryota</taxon>
        <taxon>Viridiplantae</taxon>
        <taxon>Streptophyta</taxon>
        <taxon>Embryophyta</taxon>
        <taxon>Tracheophyta</taxon>
        <taxon>Spermatophyta</taxon>
        <taxon>Magnoliopsida</taxon>
        <taxon>eudicotyledons</taxon>
        <taxon>Gunneridae</taxon>
        <taxon>Pentapetalae</taxon>
        <taxon>rosids</taxon>
        <taxon>malvids</taxon>
        <taxon>Sapindales</taxon>
        <taxon>Rutaceae</taxon>
        <taxon>Aurantioideae</taxon>
        <taxon>Citrus</taxon>
    </lineage>
</organism>
<gene>
    <name evidence="1" type="ORF">WN944_026530</name>
</gene>
<reference evidence="1 2" key="1">
    <citation type="submission" date="2024-05" db="EMBL/GenBank/DDBJ databases">
        <title>Haplotype-resolved chromosome-level genome assembly of Huyou (Citrus changshanensis).</title>
        <authorList>
            <person name="Miao C."/>
            <person name="Chen W."/>
            <person name="Wu Y."/>
            <person name="Wang L."/>
            <person name="Zhao S."/>
            <person name="Grierson D."/>
            <person name="Xu C."/>
            <person name="Chen K."/>
        </authorList>
    </citation>
    <scope>NUCLEOTIDE SEQUENCE [LARGE SCALE GENOMIC DNA]</scope>
    <source>
        <strain evidence="1">01-14</strain>
        <tissue evidence="1">Leaf</tissue>
    </source>
</reference>
<evidence type="ECO:0000313" key="1">
    <source>
        <dbReference type="EMBL" id="KAK9183378.1"/>
    </source>
</evidence>
<sequence length="108" mass="12414">MEKASGWGKRASYSMGRFPVVAEVKCVYGCLMSKVVVEKSVRCSDRENSTPQSVLPHQWRQPRYEVSHRLDEKAFQKLLDTQPPTKFVLGMLKLQKDPHNPLDQNRAI</sequence>
<name>A0AAP0QCF1_9ROSI</name>
<evidence type="ECO:0000313" key="2">
    <source>
        <dbReference type="Proteomes" id="UP001428341"/>
    </source>
</evidence>
<proteinExistence type="predicted"/>
<keyword evidence="2" id="KW-1185">Reference proteome</keyword>